<evidence type="ECO:0000256" key="1">
    <source>
        <dbReference type="SAM" id="SignalP"/>
    </source>
</evidence>
<dbReference type="AlphaFoldDB" id="A0A102WWR7"/>
<dbReference type="Gene3D" id="3.40.30.10">
    <property type="entry name" value="Glutaredoxin"/>
    <property type="match status" value="1"/>
</dbReference>
<evidence type="ECO:0000313" key="3">
    <source>
        <dbReference type="EMBL" id="KUZ95318.1"/>
    </source>
</evidence>
<dbReference type="RefSeq" id="WP_059631362.1">
    <property type="nucleotide sequence ID" value="NZ_LOTK01000057.1"/>
</dbReference>
<dbReference type="InterPro" id="IPR050553">
    <property type="entry name" value="Thioredoxin_ResA/DsbE_sf"/>
</dbReference>
<name>A0A102WWR7_9BURK</name>
<dbReference type="PROSITE" id="PS51352">
    <property type="entry name" value="THIOREDOXIN_2"/>
    <property type="match status" value="1"/>
</dbReference>
<feature type="chain" id="PRO_5007113567" evidence="1">
    <location>
        <begin position="25"/>
        <end position="199"/>
    </location>
</feature>
<feature type="domain" description="Thioredoxin" evidence="2">
    <location>
        <begin position="35"/>
        <end position="180"/>
    </location>
</feature>
<dbReference type="InterPro" id="IPR013766">
    <property type="entry name" value="Thioredoxin_domain"/>
</dbReference>
<dbReference type="GO" id="GO:0016491">
    <property type="term" value="F:oxidoreductase activity"/>
    <property type="evidence" value="ECO:0007669"/>
    <property type="project" value="InterPro"/>
</dbReference>
<keyword evidence="1" id="KW-0732">Signal</keyword>
<dbReference type="PANTHER" id="PTHR42852:SF13">
    <property type="entry name" value="PROTEIN DIPZ"/>
    <property type="match status" value="1"/>
</dbReference>
<dbReference type="InterPro" id="IPR013740">
    <property type="entry name" value="Redoxin"/>
</dbReference>
<dbReference type="InterPro" id="IPR036249">
    <property type="entry name" value="Thioredoxin-like_sf"/>
</dbReference>
<evidence type="ECO:0000259" key="2">
    <source>
        <dbReference type="PROSITE" id="PS51352"/>
    </source>
</evidence>
<feature type="signal peptide" evidence="1">
    <location>
        <begin position="1"/>
        <end position="24"/>
    </location>
</feature>
<dbReference type="EMBL" id="LOTN01000006">
    <property type="protein sequence ID" value="KUZ95318.1"/>
    <property type="molecule type" value="Genomic_DNA"/>
</dbReference>
<dbReference type="Proteomes" id="UP000065521">
    <property type="component" value="Unassembled WGS sequence"/>
</dbReference>
<dbReference type="PANTHER" id="PTHR42852">
    <property type="entry name" value="THIOL:DISULFIDE INTERCHANGE PROTEIN DSBE"/>
    <property type="match status" value="1"/>
</dbReference>
<organism evidence="3 4">
    <name type="scientific">Burkholderia ubonensis</name>
    <dbReference type="NCBI Taxonomy" id="101571"/>
    <lineage>
        <taxon>Bacteria</taxon>
        <taxon>Pseudomonadati</taxon>
        <taxon>Pseudomonadota</taxon>
        <taxon>Betaproteobacteria</taxon>
        <taxon>Burkholderiales</taxon>
        <taxon>Burkholderiaceae</taxon>
        <taxon>Burkholderia</taxon>
        <taxon>Burkholderia cepacia complex</taxon>
    </lineage>
</organism>
<dbReference type="Pfam" id="PF08534">
    <property type="entry name" value="Redoxin"/>
    <property type="match status" value="1"/>
</dbReference>
<protein>
    <submittedName>
        <fullName evidence="3">Thioredoxin</fullName>
    </submittedName>
</protein>
<dbReference type="SUPFAM" id="SSF52833">
    <property type="entry name" value="Thioredoxin-like"/>
    <property type="match status" value="1"/>
</dbReference>
<proteinExistence type="predicted"/>
<gene>
    <name evidence="3" type="ORF">WI38_05135</name>
</gene>
<evidence type="ECO:0000313" key="4">
    <source>
        <dbReference type="Proteomes" id="UP000065521"/>
    </source>
</evidence>
<reference evidence="3 4" key="1">
    <citation type="submission" date="2015-11" db="EMBL/GenBank/DDBJ databases">
        <title>Expanding the genomic diversity of Burkholderia species for the development of highly accurate diagnostics.</title>
        <authorList>
            <person name="Sahl J."/>
            <person name="Keim P."/>
            <person name="Wagner D."/>
        </authorList>
    </citation>
    <scope>NUCLEOTIDE SEQUENCE [LARGE SCALE GENOMIC DNA]</scope>
    <source>
        <strain evidence="3 4">RF32-BP4</strain>
    </source>
</reference>
<dbReference type="CDD" id="cd03012">
    <property type="entry name" value="TlpA_like_DipZ_like"/>
    <property type="match status" value="1"/>
</dbReference>
<comment type="caution">
    <text evidence="3">The sequence shown here is derived from an EMBL/GenBank/DDBJ whole genome shotgun (WGS) entry which is preliminary data.</text>
</comment>
<accession>A0A102WWR7</accession>
<sequence>MFSRFKTAAAVTAFAAAAAFAAFAETRGQTVPPMAEAGAPAPELAGIERWHNSAPLTLGQLRGKVVLVDFWTYSCINCIHTIPYVNDWYRKYRDQGLVVIGVHTPEYPFERDARNVADALGRFGIHYPVAQDNRYDTWNAYGNRYWPALYLIDGNGKIVYTRFGEGGYDKTEAAIRDALARTAKTAPMAQNPQGVSRTQ</sequence>